<proteinExistence type="predicted"/>
<dbReference type="PANTHER" id="PTHR45982:SF1">
    <property type="entry name" value="REGULATOR OF CHROMOSOME CONDENSATION"/>
    <property type="match status" value="1"/>
</dbReference>
<keyword evidence="3" id="KW-1185">Reference proteome</keyword>
<name>A0A1R2CMZ4_9CILI</name>
<dbReference type="Proteomes" id="UP000187209">
    <property type="component" value="Unassembled WGS sequence"/>
</dbReference>
<dbReference type="InterPro" id="IPR009091">
    <property type="entry name" value="RCC1/BLIP-II"/>
</dbReference>
<organism evidence="2 3">
    <name type="scientific">Stentor coeruleus</name>
    <dbReference type="NCBI Taxonomy" id="5963"/>
    <lineage>
        <taxon>Eukaryota</taxon>
        <taxon>Sar</taxon>
        <taxon>Alveolata</taxon>
        <taxon>Ciliophora</taxon>
        <taxon>Postciliodesmatophora</taxon>
        <taxon>Heterotrichea</taxon>
        <taxon>Heterotrichida</taxon>
        <taxon>Stentoridae</taxon>
        <taxon>Stentor</taxon>
    </lineage>
</organism>
<protein>
    <submittedName>
        <fullName evidence="2">Uncharacterized protein</fullName>
    </submittedName>
</protein>
<feature type="repeat" description="RCC1" evidence="1">
    <location>
        <begin position="124"/>
        <end position="174"/>
    </location>
</feature>
<dbReference type="Gene3D" id="2.130.10.30">
    <property type="entry name" value="Regulator of chromosome condensation 1/beta-lactamase-inhibitor protein II"/>
    <property type="match status" value="1"/>
</dbReference>
<dbReference type="PANTHER" id="PTHR45982">
    <property type="entry name" value="REGULATOR OF CHROMOSOME CONDENSATION"/>
    <property type="match status" value="1"/>
</dbReference>
<evidence type="ECO:0000313" key="2">
    <source>
        <dbReference type="EMBL" id="OMJ90335.1"/>
    </source>
</evidence>
<evidence type="ECO:0000313" key="3">
    <source>
        <dbReference type="Proteomes" id="UP000187209"/>
    </source>
</evidence>
<dbReference type="PROSITE" id="PS50012">
    <property type="entry name" value="RCC1_3"/>
    <property type="match status" value="1"/>
</dbReference>
<sequence>MIAVWTGEEGEHPKILQKLHGKLVALNDTWGIILNNHIVTQVSFQSKPQELKIPTSVISCVCNNQISLFITSEGEVWGVSSENLSGAILRKEVKKNTLVKIDGLSNITQASLGKTHAAALDHNGKLFTWGIGEDNQLGDLETTKHGPILVKNSEIFTAEQVLCSEKSTLIRTQGGYVYIFGLLSNSEHCFKIQKPKLCPYTLPDLEAHYITSLCCGKKFVAALTSGTIFVFDSCLKPVRISLYQKEINVIAASETSLFGLEKGCLYQWVEGKGKSECALKNWVLKVYLLEKGYFDCQLVSGYGKNIGIMCSNPKGPIGKVIKSNNSFEEIEVFNNEEFIKSPKSSNDNCFYGQVDSYIETGIRIFSDTMTKSIRLTFHRLAGKIDYNTWLSRYENVYTEPSIRVFWGKIIPIFRRRIEWYFLGFKHLYSNKTYKILKQMIMNFTKKNEKDLICMWKKNIMIRTPIQKNNLRCAVLILNVAYGKLLRKTQSQIFINLLRYKRIKPRNEFLNKVVQRIYKNKMKIFFSYILWYFGEMKVEAMKSILLMKIRKEEKIKWVRLMKCFALFKPTVSSSGSYDSKKSSEFSNTSSSLRSRYNLKINSEGEIVKGMEFIKSPTLEKNLSSDQSPKTQLKQLLSKGVEKLFAKNSKPRNSSKPQVFEKIKNPEQKAKSIKKGSQYAEEIKSRQVKNKLLKLSSPVVKSYDKEKSLKTPLILLNTRVSSKFTHIFALIQVKIIQQYQMVFPLLKIKKSFISFSFAPDRSELLPVVAPEIWKLKVYNLGVNKLTLLTKKRLRKNGFSQLFS</sequence>
<dbReference type="EMBL" id="MPUH01000105">
    <property type="protein sequence ID" value="OMJ90335.1"/>
    <property type="molecule type" value="Genomic_DNA"/>
</dbReference>
<comment type="caution">
    <text evidence="2">The sequence shown here is derived from an EMBL/GenBank/DDBJ whole genome shotgun (WGS) entry which is preliminary data.</text>
</comment>
<reference evidence="2 3" key="1">
    <citation type="submission" date="2016-11" db="EMBL/GenBank/DDBJ databases">
        <title>The macronuclear genome of Stentor coeruleus: a giant cell with tiny introns.</title>
        <authorList>
            <person name="Slabodnick M."/>
            <person name="Ruby J.G."/>
            <person name="Reiff S.B."/>
            <person name="Swart E.C."/>
            <person name="Gosai S."/>
            <person name="Prabakaran S."/>
            <person name="Witkowska E."/>
            <person name="Larue G.E."/>
            <person name="Fisher S."/>
            <person name="Freeman R.M."/>
            <person name="Gunawardena J."/>
            <person name="Chu W."/>
            <person name="Stover N.A."/>
            <person name="Gregory B.D."/>
            <person name="Nowacki M."/>
            <person name="Derisi J."/>
            <person name="Roy S.W."/>
            <person name="Marshall W.F."/>
            <person name="Sood P."/>
        </authorList>
    </citation>
    <scope>NUCLEOTIDE SEQUENCE [LARGE SCALE GENOMIC DNA]</scope>
    <source>
        <strain evidence="2">WM001</strain>
    </source>
</reference>
<dbReference type="AlphaFoldDB" id="A0A1R2CMZ4"/>
<evidence type="ECO:0000256" key="1">
    <source>
        <dbReference type="PROSITE-ProRule" id="PRU00235"/>
    </source>
</evidence>
<dbReference type="OrthoDB" id="293881at2759"/>
<accession>A0A1R2CMZ4</accession>
<dbReference type="InterPro" id="IPR051553">
    <property type="entry name" value="Ran_GTPase-activating"/>
</dbReference>
<dbReference type="SUPFAM" id="SSF50985">
    <property type="entry name" value="RCC1/BLIP-II"/>
    <property type="match status" value="1"/>
</dbReference>
<dbReference type="InterPro" id="IPR000408">
    <property type="entry name" value="Reg_chr_condens"/>
</dbReference>
<gene>
    <name evidence="2" type="ORF">SteCoe_7363</name>
</gene>